<dbReference type="GO" id="GO:0004084">
    <property type="term" value="F:branched-chain-amino-acid transaminase activity"/>
    <property type="evidence" value="ECO:0007669"/>
    <property type="project" value="UniProtKB-EC"/>
</dbReference>
<evidence type="ECO:0000256" key="13">
    <source>
        <dbReference type="ARBA" id="ARBA00049229"/>
    </source>
</evidence>
<dbReference type="Gene3D" id="3.30.470.10">
    <property type="match status" value="1"/>
</dbReference>
<dbReference type="GO" id="GO:0005829">
    <property type="term" value="C:cytosol"/>
    <property type="evidence" value="ECO:0007669"/>
    <property type="project" value="TreeGrafter"/>
</dbReference>
<dbReference type="GO" id="GO:0008652">
    <property type="term" value="P:amino acid biosynthetic process"/>
    <property type="evidence" value="ECO:0007669"/>
    <property type="project" value="UniProtKB-ARBA"/>
</dbReference>
<dbReference type="InterPro" id="IPR050571">
    <property type="entry name" value="Class-IV_PLP-Dep_Aminotrnsfr"/>
</dbReference>
<evidence type="ECO:0000313" key="15">
    <source>
        <dbReference type="Proteomes" id="UP000294958"/>
    </source>
</evidence>
<evidence type="ECO:0000256" key="4">
    <source>
        <dbReference type="ARBA" id="ARBA00004931"/>
    </source>
</evidence>
<keyword evidence="9" id="KW-0663">Pyridoxal phosphate</keyword>
<evidence type="ECO:0000256" key="7">
    <source>
        <dbReference type="ARBA" id="ARBA00013053"/>
    </source>
</evidence>
<keyword evidence="14" id="KW-0808">Transferase</keyword>
<dbReference type="GO" id="GO:0009082">
    <property type="term" value="P:branched-chain amino acid biosynthetic process"/>
    <property type="evidence" value="ECO:0007669"/>
    <property type="project" value="UniProtKB-KW"/>
</dbReference>
<evidence type="ECO:0000256" key="1">
    <source>
        <dbReference type="ARBA" id="ARBA00001933"/>
    </source>
</evidence>
<comment type="catalytic activity">
    <reaction evidence="12">
        <text>L-isoleucine + 2-oxoglutarate = (S)-3-methyl-2-oxopentanoate + L-glutamate</text>
        <dbReference type="Rhea" id="RHEA:24801"/>
        <dbReference type="ChEBI" id="CHEBI:16810"/>
        <dbReference type="ChEBI" id="CHEBI:29985"/>
        <dbReference type="ChEBI" id="CHEBI:35146"/>
        <dbReference type="ChEBI" id="CHEBI:58045"/>
        <dbReference type="EC" id="2.6.1.42"/>
    </reaction>
</comment>
<evidence type="ECO:0000256" key="11">
    <source>
        <dbReference type="ARBA" id="ARBA00048212"/>
    </source>
</evidence>
<keyword evidence="10" id="KW-0100">Branched-chain amino acid biosynthesis</keyword>
<evidence type="ECO:0000256" key="9">
    <source>
        <dbReference type="ARBA" id="ARBA00022898"/>
    </source>
</evidence>
<protein>
    <recommendedName>
        <fullName evidence="8">Probable branched-chain-amino-acid aminotransferase</fullName>
        <ecNumber evidence="7">2.6.1.42</ecNumber>
    </recommendedName>
</protein>
<dbReference type="CDD" id="cd01558">
    <property type="entry name" value="D-AAT_like"/>
    <property type="match status" value="1"/>
</dbReference>
<dbReference type="PANTHER" id="PTHR42743">
    <property type="entry name" value="AMINO-ACID AMINOTRANSFERASE"/>
    <property type="match status" value="1"/>
</dbReference>
<name>A0A4R6YGR3_9HYPH</name>
<dbReference type="AlphaFoldDB" id="A0A4R6YGR3"/>
<evidence type="ECO:0000313" key="14">
    <source>
        <dbReference type="EMBL" id="TDR35621.1"/>
    </source>
</evidence>
<organism evidence="14 15">
    <name type="scientific">Aquamicrobium defluvii</name>
    <dbReference type="NCBI Taxonomy" id="69279"/>
    <lineage>
        <taxon>Bacteria</taxon>
        <taxon>Pseudomonadati</taxon>
        <taxon>Pseudomonadota</taxon>
        <taxon>Alphaproteobacteria</taxon>
        <taxon>Hyphomicrobiales</taxon>
        <taxon>Phyllobacteriaceae</taxon>
        <taxon>Aquamicrobium</taxon>
    </lineage>
</organism>
<dbReference type="Gene3D" id="3.20.10.10">
    <property type="entry name" value="D-amino Acid Aminotransferase, subunit A, domain 2"/>
    <property type="match status" value="1"/>
</dbReference>
<comment type="caution">
    <text evidence="14">The sequence shown here is derived from an EMBL/GenBank/DDBJ whole genome shotgun (WGS) entry which is preliminary data.</text>
</comment>
<comment type="cofactor">
    <cofactor evidence="1">
        <name>pyridoxal 5'-phosphate</name>
        <dbReference type="ChEBI" id="CHEBI:597326"/>
    </cofactor>
</comment>
<comment type="catalytic activity">
    <reaction evidence="11">
        <text>L-valine + 2-oxoglutarate = 3-methyl-2-oxobutanoate + L-glutamate</text>
        <dbReference type="Rhea" id="RHEA:24813"/>
        <dbReference type="ChEBI" id="CHEBI:11851"/>
        <dbReference type="ChEBI" id="CHEBI:16810"/>
        <dbReference type="ChEBI" id="CHEBI:29985"/>
        <dbReference type="ChEBI" id="CHEBI:57762"/>
        <dbReference type="EC" id="2.6.1.42"/>
    </reaction>
</comment>
<dbReference type="SUPFAM" id="SSF56752">
    <property type="entry name" value="D-aminoacid aminotransferase-like PLP-dependent enzymes"/>
    <property type="match status" value="1"/>
</dbReference>
<dbReference type="EC" id="2.6.1.42" evidence="7"/>
<comment type="pathway">
    <text evidence="4">Amino-acid biosynthesis; L-valine biosynthesis; L-valine from pyruvate: step 4/4.</text>
</comment>
<evidence type="ECO:0000256" key="8">
    <source>
        <dbReference type="ARBA" id="ARBA00014472"/>
    </source>
</evidence>
<gene>
    <name evidence="14" type="ORF">DES43_10845</name>
</gene>
<proteinExistence type="inferred from homology"/>
<sequence length="312" mass="34606">MLRFFVCRVAGVTESNMVWPVLREIAMPRIAYVNGRYVAHRDASVHIEDRGYQFADGVYEVCEIARGFIVDMTRHLDRLDRSLSELSIGWPMHRSALIVVLREVIRRNRVGNGLVYLQVTRGVAPRDHPFPDGVRPSLVVTARKIDPETLRHKAETGVKVITVPENRWDRVDIKTVGLLPNVLAKQKAKEAGAYEAWFVDPDGTVKEGSSTNAWIVTNDGILVTRPADHGILRGVTRTTLFDVAARLGLRIEERAFTVEEALSAREAFLSSATTLATPIVAIDGHPVANGHPGSLTLSLRQAFFEIAEKSPA</sequence>
<dbReference type="PANTHER" id="PTHR42743:SF11">
    <property type="entry name" value="AMINODEOXYCHORISMATE LYASE"/>
    <property type="match status" value="1"/>
</dbReference>
<comment type="similarity">
    <text evidence="6">Belongs to the class-IV pyridoxal-phosphate-dependent aminotransferase family.</text>
</comment>
<keyword evidence="14" id="KW-0032">Aminotransferase</keyword>
<dbReference type="NCBIfam" id="NF005209">
    <property type="entry name" value="PRK06680.1"/>
    <property type="match status" value="1"/>
</dbReference>
<dbReference type="InterPro" id="IPR036038">
    <property type="entry name" value="Aminotransferase-like"/>
</dbReference>
<dbReference type="InterPro" id="IPR043131">
    <property type="entry name" value="BCAT-like_N"/>
</dbReference>
<evidence type="ECO:0000256" key="2">
    <source>
        <dbReference type="ARBA" id="ARBA00003109"/>
    </source>
</evidence>
<dbReference type="Pfam" id="PF01063">
    <property type="entry name" value="Aminotran_4"/>
    <property type="match status" value="1"/>
</dbReference>
<dbReference type="InterPro" id="IPR043132">
    <property type="entry name" value="BCAT-like_C"/>
</dbReference>
<dbReference type="Proteomes" id="UP000294958">
    <property type="component" value="Unassembled WGS sequence"/>
</dbReference>
<dbReference type="InterPro" id="IPR001544">
    <property type="entry name" value="Aminotrans_IV"/>
</dbReference>
<evidence type="ECO:0000256" key="5">
    <source>
        <dbReference type="ARBA" id="ARBA00005072"/>
    </source>
</evidence>
<dbReference type="FunFam" id="3.20.10.10:FF:000002">
    <property type="entry name" value="D-alanine aminotransferase"/>
    <property type="match status" value="1"/>
</dbReference>
<evidence type="ECO:0000256" key="6">
    <source>
        <dbReference type="ARBA" id="ARBA00009320"/>
    </source>
</evidence>
<evidence type="ECO:0000256" key="10">
    <source>
        <dbReference type="ARBA" id="ARBA00023304"/>
    </source>
</evidence>
<dbReference type="EMBL" id="SNZF01000008">
    <property type="protein sequence ID" value="TDR35621.1"/>
    <property type="molecule type" value="Genomic_DNA"/>
</dbReference>
<keyword evidence="15" id="KW-1185">Reference proteome</keyword>
<evidence type="ECO:0000256" key="3">
    <source>
        <dbReference type="ARBA" id="ARBA00004824"/>
    </source>
</evidence>
<comment type="function">
    <text evidence="2">Acts on leucine, isoleucine and valine.</text>
</comment>
<reference evidence="14 15" key="1">
    <citation type="submission" date="2019-03" db="EMBL/GenBank/DDBJ databases">
        <title>Genomic Encyclopedia of Type Strains, Phase IV (KMG-IV): sequencing the most valuable type-strain genomes for metagenomic binning, comparative biology and taxonomic classification.</title>
        <authorList>
            <person name="Goeker M."/>
        </authorList>
    </citation>
    <scope>NUCLEOTIDE SEQUENCE [LARGE SCALE GENOMIC DNA]</scope>
    <source>
        <strain evidence="14 15">DSM 11603</strain>
    </source>
</reference>
<keyword evidence="10" id="KW-0028">Amino-acid biosynthesis</keyword>
<comment type="catalytic activity">
    <reaction evidence="13">
        <text>L-leucine + 2-oxoglutarate = 4-methyl-2-oxopentanoate + L-glutamate</text>
        <dbReference type="Rhea" id="RHEA:18321"/>
        <dbReference type="ChEBI" id="CHEBI:16810"/>
        <dbReference type="ChEBI" id="CHEBI:17865"/>
        <dbReference type="ChEBI" id="CHEBI:29985"/>
        <dbReference type="ChEBI" id="CHEBI:57427"/>
        <dbReference type="EC" id="2.6.1.42"/>
    </reaction>
</comment>
<accession>A0A4R6YGR3</accession>
<comment type="pathway">
    <text evidence="3">Amino-acid biosynthesis; L-isoleucine biosynthesis; L-isoleucine from 2-oxobutanoate: step 4/4.</text>
</comment>
<evidence type="ECO:0000256" key="12">
    <source>
        <dbReference type="ARBA" id="ARBA00048798"/>
    </source>
</evidence>
<comment type="pathway">
    <text evidence="5">Amino-acid biosynthesis; L-leucine biosynthesis; L-leucine from 3-methyl-2-oxobutanoate: step 4/4.</text>
</comment>